<evidence type="ECO:0000313" key="2">
    <source>
        <dbReference type="EMBL" id="WGW04855.1"/>
    </source>
</evidence>
<gene>
    <name evidence="2" type="ORF">QF118_04700</name>
</gene>
<feature type="signal peptide" evidence="1">
    <location>
        <begin position="1"/>
        <end position="23"/>
    </location>
</feature>
<organism evidence="2 3">
    <name type="scientific">Tropicibacter oceani</name>
    <dbReference type="NCBI Taxonomy" id="3058420"/>
    <lineage>
        <taxon>Bacteria</taxon>
        <taxon>Pseudomonadati</taxon>
        <taxon>Pseudomonadota</taxon>
        <taxon>Alphaproteobacteria</taxon>
        <taxon>Rhodobacterales</taxon>
        <taxon>Roseobacteraceae</taxon>
        <taxon>Tropicibacter</taxon>
    </lineage>
</organism>
<protein>
    <submittedName>
        <fullName evidence="2">Uncharacterized protein</fullName>
    </submittedName>
</protein>
<proteinExistence type="predicted"/>
<dbReference type="RefSeq" id="WP_282301491.1">
    <property type="nucleotide sequence ID" value="NZ_CP124616.1"/>
</dbReference>
<feature type="chain" id="PRO_5046330421" evidence="1">
    <location>
        <begin position="24"/>
        <end position="97"/>
    </location>
</feature>
<name>A0ABY8QK20_9RHOB</name>
<evidence type="ECO:0000256" key="1">
    <source>
        <dbReference type="SAM" id="SignalP"/>
    </source>
</evidence>
<reference evidence="2 3" key="1">
    <citation type="submission" date="2023-05" db="EMBL/GenBank/DDBJ databases">
        <title>YMD87, complete Genome.</title>
        <authorList>
            <person name="Zhang J."/>
            <person name="Xu X."/>
        </authorList>
    </citation>
    <scope>NUCLEOTIDE SEQUENCE [LARGE SCALE GENOMIC DNA]</scope>
    <source>
        <strain evidence="2 3">YMD87</strain>
    </source>
</reference>
<dbReference type="Proteomes" id="UP001241605">
    <property type="component" value="Chromosome"/>
</dbReference>
<dbReference type="EMBL" id="CP124616">
    <property type="protein sequence ID" value="WGW04855.1"/>
    <property type="molecule type" value="Genomic_DNA"/>
</dbReference>
<accession>A0ABY8QK20</accession>
<keyword evidence="3" id="KW-1185">Reference proteome</keyword>
<evidence type="ECO:0000313" key="3">
    <source>
        <dbReference type="Proteomes" id="UP001241605"/>
    </source>
</evidence>
<sequence>MKNTFAPLLIALAMLALPAAAQADCFVEYKAKQDSPLRLHYGILAIGGSCPSGSQAASMAQDRLSAGGWVLLNVLGLSETTPSAKMKANAGDYYLRY</sequence>
<keyword evidence="1" id="KW-0732">Signal</keyword>